<sequence>MRTFSSIKDLPVYDISSGKELGKVLDLCFDKKGTVNGLMMDTKGLLKKNKLIPLSQIFSFGADGIMLANEPEEERMTQKLMGMHFLENGQDRIIGKPLVTSEGEKLGLVEDVYFKEELGTIVGYEVTDGFFADMTEGRKIFKSRNPLTIGENVVIVDLKENKNR</sequence>
<dbReference type="SUPFAM" id="SSF50346">
    <property type="entry name" value="PRC-barrel domain"/>
    <property type="match status" value="2"/>
</dbReference>
<evidence type="ECO:0000313" key="2">
    <source>
        <dbReference type="EMBL" id="KEF39386.1"/>
    </source>
</evidence>
<feature type="domain" description="PRC-barrel" evidence="1">
    <location>
        <begin position="91"/>
        <end position="157"/>
    </location>
</feature>
<gene>
    <name evidence="2" type="ORF">M670_01150</name>
</gene>
<dbReference type="EMBL" id="JJRY01000003">
    <property type="protein sequence ID" value="KEF39386.1"/>
    <property type="molecule type" value="Genomic_DNA"/>
</dbReference>
<feature type="domain" description="PRC-barrel" evidence="1">
    <location>
        <begin position="4"/>
        <end position="69"/>
    </location>
</feature>
<evidence type="ECO:0000259" key="1">
    <source>
        <dbReference type="Pfam" id="PF05239"/>
    </source>
</evidence>
<dbReference type="OrthoDB" id="1707618at2"/>
<reference evidence="2 3" key="1">
    <citation type="submission" date="2014-04" db="EMBL/GenBank/DDBJ databases">
        <title>Draft genome sequence of Bacillus azotoformans MEV2011, a (co-) denitrifying strain unable to grow in the presence of oxygen.</title>
        <authorList>
            <person name="Nielsen M."/>
            <person name="Schreiber L."/>
            <person name="Finster K."/>
            <person name="Schramm A."/>
        </authorList>
    </citation>
    <scope>NUCLEOTIDE SEQUENCE [LARGE SCALE GENOMIC DNA]</scope>
    <source>
        <strain evidence="2 3">MEV2011</strain>
    </source>
</reference>
<dbReference type="InterPro" id="IPR027275">
    <property type="entry name" value="PRC-brl_dom"/>
</dbReference>
<evidence type="ECO:0000313" key="3">
    <source>
        <dbReference type="Proteomes" id="UP000027936"/>
    </source>
</evidence>
<dbReference type="InterPro" id="IPR011033">
    <property type="entry name" value="PRC_barrel-like_sf"/>
</dbReference>
<protein>
    <recommendedName>
        <fullName evidence="1">PRC-barrel domain-containing protein</fullName>
    </recommendedName>
</protein>
<accession>A0A072NPH0</accession>
<proteinExistence type="predicted"/>
<dbReference type="RefSeq" id="WP_035193984.1">
    <property type="nucleotide sequence ID" value="NZ_JJRY01000003.1"/>
</dbReference>
<comment type="caution">
    <text evidence="2">The sequence shown here is derived from an EMBL/GenBank/DDBJ whole genome shotgun (WGS) entry which is preliminary data.</text>
</comment>
<dbReference type="Pfam" id="PF05239">
    <property type="entry name" value="PRC"/>
    <property type="match status" value="2"/>
</dbReference>
<dbReference type="Gene3D" id="2.30.30.240">
    <property type="entry name" value="PRC-barrel domain"/>
    <property type="match status" value="2"/>
</dbReference>
<name>A0A072NPH0_SCHAZ</name>
<dbReference type="PATRIC" id="fig|1348973.3.peg.1122"/>
<organism evidence="2 3">
    <name type="scientific">Schinkia azotoformans MEV2011</name>
    <dbReference type="NCBI Taxonomy" id="1348973"/>
    <lineage>
        <taxon>Bacteria</taxon>
        <taxon>Bacillati</taxon>
        <taxon>Bacillota</taxon>
        <taxon>Bacilli</taxon>
        <taxon>Bacillales</taxon>
        <taxon>Bacillaceae</taxon>
        <taxon>Calidifontibacillus/Schinkia group</taxon>
        <taxon>Schinkia</taxon>
    </lineage>
</organism>
<dbReference type="Proteomes" id="UP000027936">
    <property type="component" value="Unassembled WGS sequence"/>
</dbReference>
<dbReference type="AlphaFoldDB" id="A0A072NPH0"/>